<proteinExistence type="predicted"/>
<comment type="caution">
    <text evidence="1">The sequence shown here is derived from an EMBL/GenBank/DDBJ whole genome shotgun (WGS) entry which is preliminary data.</text>
</comment>
<dbReference type="RefSeq" id="XP_051608014.1">
    <property type="nucleotide sequence ID" value="XM_051752946.1"/>
</dbReference>
<name>A0AAD5FXZ3_9ASCO</name>
<dbReference type="EMBL" id="JAIHNG010000129">
    <property type="protein sequence ID" value="KAI5956032.1"/>
    <property type="molecule type" value="Genomic_DNA"/>
</dbReference>
<accession>A0AAD5FXZ3</accession>
<dbReference type="Proteomes" id="UP001204833">
    <property type="component" value="Unassembled WGS sequence"/>
</dbReference>
<dbReference type="GeneID" id="76151576"/>
<evidence type="ECO:0000313" key="1">
    <source>
        <dbReference type="EMBL" id="KAI5956032.1"/>
    </source>
</evidence>
<reference evidence="1 2" key="1">
    <citation type="journal article" date="2022" name="DNA Res.">
        <title>Genome analysis of five recently described species of the CUG-Ser clade uncovers Candida theae as a new hybrid lineage with pathogenic potential in the Candida parapsilosis species complex.</title>
        <authorList>
            <person name="Mixao V."/>
            <person name="Del Olmo V."/>
            <person name="Hegedusova E."/>
            <person name="Saus E."/>
            <person name="Pryszcz L."/>
            <person name="Cillingova A."/>
            <person name="Nosek J."/>
            <person name="Gabaldon T."/>
        </authorList>
    </citation>
    <scope>NUCLEOTIDE SEQUENCE [LARGE SCALE GENOMIC DNA]</scope>
    <source>
        <strain evidence="1 2">CBS 12239</strain>
    </source>
</reference>
<dbReference type="AlphaFoldDB" id="A0AAD5FXZ3"/>
<gene>
    <name evidence="1" type="ORF">KGF57_003518</name>
</gene>
<keyword evidence="2" id="KW-1185">Reference proteome</keyword>
<organism evidence="1 2">
    <name type="scientific">Candida theae</name>
    <dbReference type="NCBI Taxonomy" id="1198502"/>
    <lineage>
        <taxon>Eukaryota</taxon>
        <taxon>Fungi</taxon>
        <taxon>Dikarya</taxon>
        <taxon>Ascomycota</taxon>
        <taxon>Saccharomycotina</taxon>
        <taxon>Pichiomycetes</taxon>
        <taxon>Debaryomycetaceae</taxon>
        <taxon>Candida/Lodderomyces clade</taxon>
        <taxon>Candida</taxon>
    </lineage>
</organism>
<evidence type="ECO:0000313" key="2">
    <source>
        <dbReference type="Proteomes" id="UP001204833"/>
    </source>
</evidence>
<sequence>MIYAKVRIRSSLRHLRLRGASGTLVNVQRLAIQTSTNYLTTTLVTESLFKTAPASKIFQFLVKNHAQIDPQISLILTYNLLRQNNLQAAVSLQHLLLTNEQYRIPNELWNVFLDKVCCESSYFGAMLIFHELVDNHSFYDEVSFAVQENDQVPFIINPTTLVSLAKIFANNSDSKRLEGTLRYFRRFHSYLDERDAYKSLLVLNVEVYAQMGDFNQALAKFKNLAFSSRSLSSSNNATKVLPTAAHSFNQWRSSNLQSNQYRIDFIPTYPLDIHQQLLAQICQSRVFNPVVQYNVYSPWAPIIQTPITSSDLPRFQKLLTDYIKLEELYDYNKLIQFIRTSHLNLHIFIVTALCDLDKHELAYAVLKSFNSYGQLLCKSPAFVTLLKSTQNKPELAVLQTDIIKYYRSLNKGHLNYPVAAYA</sequence>
<protein>
    <submittedName>
        <fullName evidence="1">Uncharacterized protein</fullName>
    </submittedName>
</protein>